<protein>
    <recommendedName>
        <fullName evidence="8">Glutamate-1-semialdehyde 2,1-aminomutase</fullName>
        <shortName evidence="8">GSA</shortName>
        <ecNumber evidence="8">5.4.3.8</ecNumber>
    </recommendedName>
    <alternativeName>
        <fullName evidence="8">Glutamate-1-semialdehyde aminotransferase</fullName>
        <shortName evidence="8">GSA-AT</shortName>
    </alternativeName>
</protein>
<dbReference type="AlphaFoldDB" id="A0A520KS48"/>
<keyword evidence="8" id="KW-0963">Cytoplasm</keyword>
<dbReference type="Gene3D" id="3.40.640.10">
    <property type="entry name" value="Type I PLP-dependent aspartate aminotransferase-like (Major domain)"/>
    <property type="match status" value="1"/>
</dbReference>
<comment type="pathway">
    <text evidence="3">Porphyrin-containing compound metabolism; protoporphyrin-IX biosynthesis; 5-aminolevulinate from L-glutamyl-tRNA(Glu): step 2/2.</text>
</comment>
<evidence type="ECO:0000313" key="9">
    <source>
        <dbReference type="EMBL" id="RZN64423.1"/>
    </source>
</evidence>
<dbReference type="GO" id="GO:0008483">
    <property type="term" value="F:transaminase activity"/>
    <property type="evidence" value="ECO:0007669"/>
    <property type="project" value="InterPro"/>
</dbReference>
<dbReference type="Pfam" id="PF00202">
    <property type="entry name" value="Aminotran_3"/>
    <property type="match status" value="1"/>
</dbReference>
<dbReference type="PROSITE" id="PS00600">
    <property type="entry name" value="AA_TRANSFER_CLASS_3"/>
    <property type="match status" value="1"/>
</dbReference>
<dbReference type="GO" id="GO:0042286">
    <property type="term" value="F:glutamate-1-semialdehyde 2,1-aminomutase activity"/>
    <property type="evidence" value="ECO:0007669"/>
    <property type="project" value="UniProtKB-UniRule"/>
</dbReference>
<dbReference type="Proteomes" id="UP000317158">
    <property type="component" value="Unassembled WGS sequence"/>
</dbReference>
<dbReference type="InterPro" id="IPR015422">
    <property type="entry name" value="PyrdxlP-dep_Trfase_small"/>
</dbReference>
<evidence type="ECO:0000256" key="5">
    <source>
        <dbReference type="ARBA" id="ARBA00022898"/>
    </source>
</evidence>
<comment type="similarity">
    <text evidence="4 8">Belongs to the class-III pyridoxal-phosphate-dependent aminotransferase family. HemL subfamily.</text>
</comment>
<evidence type="ECO:0000256" key="3">
    <source>
        <dbReference type="ARBA" id="ARBA00004819"/>
    </source>
</evidence>
<proteinExistence type="inferred from homology"/>
<evidence type="ECO:0000256" key="2">
    <source>
        <dbReference type="ARBA" id="ARBA00001933"/>
    </source>
</evidence>
<dbReference type="UniPathway" id="UPA00251">
    <property type="reaction ID" value="UER00317"/>
</dbReference>
<dbReference type="EC" id="5.4.3.8" evidence="8"/>
<dbReference type="CDD" id="cd00610">
    <property type="entry name" value="OAT_like"/>
    <property type="match status" value="1"/>
</dbReference>
<comment type="caution">
    <text evidence="9">The sequence shown here is derived from an EMBL/GenBank/DDBJ whole genome shotgun (WGS) entry which is preliminary data.</text>
</comment>
<dbReference type="NCBIfam" id="NF000818">
    <property type="entry name" value="PRK00062.1"/>
    <property type="match status" value="1"/>
</dbReference>
<reference evidence="9 10" key="1">
    <citation type="journal article" date="2019" name="Nat. Microbiol.">
        <title>Wide diversity of methane and short-chain alkane metabolisms in uncultured archaea.</title>
        <authorList>
            <person name="Borrel G."/>
            <person name="Adam P.S."/>
            <person name="McKay L.J."/>
            <person name="Chen L.X."/>
            <person name="Sierra-Garcia I.N."/>
            <person name="Sieber C.M."/>
            <person name="Letourneur Q."/>
            <person name="Ghozlane A."/>
            <person name="Andersen G.L."/>
            <person name="Li W.J."/>
            <person name="Hallam S.J."/>
            <person name="Muyzer G."/>
            <person name="de Oliveira V.M."/>
            <person name="Inskeep W.P."/>
            <person name="Banfield J.F."/>
            <person name="Gribaldo S."/>
        </authorList>
    </citation>
    <scope>NUCLEOTIDE SEQUENCE [LARGE SCALE GENOMIC DNA]</scope>
    <source>
        <strain evidence="9">NM1a</strain>
    </source>
</reference>
<gene>
    <name evidence="8 9" type="primary">hemL</name>
    <name evidence="9" type="ORF">EF806_03505</name>
</gene>
<keyword evidence="7 8" id="KW-0627">Porphyrin biosynthesis</keyword>
<comment type="subcellular location">
    <subcellularLocation>
        <location evidence="8">Cytoplasm</location>
    </subcellularLocation>
</comment>
<keyword evidence="5 8" id="KW-0663">Pyridoxal phosphate</keyword>
<keyword evidence="6 8" id="KW-0413">Isomerase</keyword>
<comment type="cofactor">
    <cofactor evidence="2 8">
        <name>pyridoxal 5'-phosphate</name>
        <dbReference type="ChEBI" id="CHEBI:597326"/>
    </cofactor>
</comment>
<dbReference type="InterPro" id="IPR004639">
    <property type="entry name" value="4pyrrol_synth_GluAld_NH2Trfase"/>
</dbReference>
<dbReference type="Gene3D" id="3.90.1150.10">
    <property type="entry name" value="Aspartate Aminotransferase, domain 1"/>
    <property type="match status" value="1"/>
</dbReference>
<dbReference type="GO" id="GO:0030170">
    <property type="term" value="F:pyridoxal phosphate binding"/>
    <property type="evidence" value="ECO:0007669"/>
    <property type="project" value="InterPro"/>
</dbReference>
<organism evidence="9 10">
    <name type="scientific">Methanoliparum thermophilum</name>
    <dbReference type="NCBI Taxonomy" id="2491083"/>
    <lineage>
        <taxon>Archaea</taxon>
        <taxon>Methanobacteriati</taxon>
        <taxon>Methanobacteriota</taxon>
        <taxon>Candidatus Methanoliparia</taxon>
        <taxon>Candidatus Methanoliparales</taxon>
        <taxon>Candidatus Methanoliparaceae</taxon>
        <taxon>Candidatus Methanoliparum</taxon>
    </lineage>
</organism>
<dbReference type="InterPro" id="IPR015421">
    <property type="entry name" value="PyrdxlP-dep_Trfase_major"/>
</dbReference>
<dbReference type="HAMAP" id="MF_00375">
    <property type="entry name" value="HemL_aminotrans_3"/>
    <property type="match status" value="1"/>
</dbReference>
<evidence type="ECO:0000256" key="4">
    <source>
        <dbReference type="ARBA" id="ARBA00008981"/>
    </source>
</evidence>
<evidence type="ECO:0000256" key="6">
    <source>
        <dbReference type="ARBA" id="ARBA00023235"/>
    </source>
</evidence>
<dbReference type="FunFam" id="3.40.640.10:FF:000021">
    <property type="entry name" value="Glutamate-1-semialdehyde 2,1-aminomutase"/>
    <property type="match status" value="1"/>
</dbReference>
<dbReference type="EMBL" id="RXIF01000006">
    <property type="protein sequence ID" value="RZN64423.1"/>
    <property type="molecule type" value="Genomic_DNA"/>
</dbReference>
<feature type="modified residue" description="N6-(pyridoxal phosphate)lysine" evidence="8">
    <location>
        <position position="261"/>
    </location>
</feature>
<dbReference type="InterPro" id="IPR049704">
    <property type="entry name" value="Aminotrans_3_PPA_site"/>
</dbReference>
<evidence type="ECO:0000313" key="10">
    <source>
        <dbReference type="Proteomes" id="UP000317158"/>
    </source>
</evidence>
<comment type="catalytic activity">
    <reaction evidence="1 8">
        <text>(S)-4-amino-5-oxopentanoate = 5-aminolevulinate</text>
        <dbReference type="Rhea" id="RHEA:14265"/>
        <dbReference type="ChEBI" id="CHEBI:57501"/>
        <dbReference type="ChEBI" id="CHEBI:356416"/>
        <dbReference type="EC" id="5.4.3.8"/>
    </reaction>
</comment>
<dbReference type="NCBIfam" id="TIGR00713">
    <property type="entry name" value="hemL"/>
    <property type="match status" value="1"/>
</dbReference>
<accession>A0A520KS48</accession>
<evidence type="ECO:0000256" key="8">
    <source>
        <dbReference type="HAMAP-Rule" id="MF_00375"/>
    </source>
</evidence>
<sequence>MKSVELYKIAKDLLPAGVSSPVRAIEPYPIYMKDSDGSKLIDVEGNEYIDYCLGFGPLILGHKNPKIMNAVIERLKQGWLYGTPIEEEIILAKLIIKHIKSIEMLRYVNTGTEATMSAIRVARGFTSKDKIVKIEGSFHGAHDIVLVKTGSGGATFGIPNSSGIPKDSVKNTIQVPFNDLDSLSYLLDKNKDEIAAVILEPVLGNIGVILPEKDYLKEVRRLTLENDVLLIFDEIITGFRLSLGGAQGYFGIKPDLTTLGKIVGGGFPIGVFGGRREIMENISPLGPVYQAGTFSGNPISLTAGIETIKILEDVLDEINKKGDFMRRALCEIVEDKNYFFSGIASMFQVFLIEKRIKNYTDAMQCDKNKYMKFFRRMLDEGIYLSPSQFETNFISAAHSKDDLEKTLEAYKKCL</sequence>
<evidence type="ECO:0000256" key="7">
    <source>
        <dbReference type="ARBA" id="ARBA00023244"/>
    </source>
</evidence>
<dbReference type="PANTHER" id="PTHR43713:SF3">
    <property type="entry name" value="GLUTAMATE-1-SEMIALDEHYDE 2,1-AMINOMUTASE 1, CHLOROPLASTIC-RELATED"/>
    <property type="match status" value="1"/>
</dbReference>
<dbReference type="PANTHER" id="PTHR43713">
    <property type="entry name" value="GLUTAMATE-1-SEMIALDEHYDE 2,1-AMINOMUTASE"/>
    <property type="match status" value="1"/>
</dbReference>
<dbReference type="InterPro" id="IPR015424">
    <property type="entry name" value="PyrdxlP-dep_Trfase"/>
</dbReference>
<dbReference type="SUPFAM" id="SSF53383">
    <property type="entry name" value="PLP-dependent transferases"/>
    <property type="match status" value="1"/>
</dbReference>
<evidence type="ECO:0000256" key="1">
    <source>
        <dbReference type="ARBA" id="ARBA00001579"/>
    </source>
</evidence>
<dbReference type="GO" id="GO:0006782">
    <property type="term" value="P:protoporphyrinogen IX biosynthetic process"/>
    <property type="evidence" value="ECO:0007669"/>
    <property type="project" value="UniProtKB-UniRule"/>
</dbReference>
<name>A0A520KS48_METT2</name>
<dbReference type="GO" id="GO:0005737">
    <property type="term" value="C:cytoplasm"/>
    <property type="evidence" value="ECO:0007669"/>
    <property type="project" value="UniProtKB-SubCell"/>
</dbReference>
<dbReference type="InterPro" id="IPR005814">
    <property type="entry name" value="Aminotrans_3"/>
</dbReference>